<accession>A0A4Y6V6W1</accession>
<reference evidence="1 2" key="1">
    <citation type="submission" date="2018-09" db="EMBL/GenBank/DDBJ databases">
        <title>The complete genome sequence of Neokomagataea tanensis NBRC 106556(T).</title>
        <authorList>
            <person name="Chua K.-O."/>
            <person name="See-Too W.-S."/>
            <person name="Hong K.-W."/>
            <person name="Yin W.-F."/>
            <person name="Chan K.-G."/>
        </authorList>
    </citation>
    <scope>NUCLEOTIDE SEQUENCE [LARGE SCALE GENOMIC DNA]</scope>
    <source>
        <strain evidence="2">AH13 \ NBRC 106556</strain>
    </source>
</reference>
<dbReference type="KEGG" id="ntn:D5366_04415"/>
<gene>
    <name evidence="1" type="ORF">D5366_04415</name>
</gene>
<dbReference type="EMBL" id="CP032485">
    <property type="protein sequence ID" value="QDH24608.1"/>
    <property type="molecule type" value="Genomic_DNA"/>
</dbReference>
<name>A0A4Y6V6W1_9PROT</name>
<organism evidence="1 2">
    <name type="scientific">Neokomagataea tanensis</name>
    <dbReference type="NCBI Taxonomy" id="661191"/>
    <lineage>
        <taxon>Bacteria</taxon>
        <taxon>Pseudomonadati</taxon>
        <taxon>Pseudomonadota</taxon>
        <taxon>Alphaproteobacteria</taxon>
        <taxon>Acetobacterales</taxon>
        <taxon>Acetobacteraceae</taxon>
        <taxon>Neokomagataea</taxon>
    </lineage>
</organism>
<dbReference type="InterPro" id="IPR011009">
    <property type="entry name" value="Kinase-like_dom_sf"/>
</dbReference>
<dbReference type="OrthoDB" id="9814110at2"/>
<evidence type="ECO:0000313" key="2">
    <source>
        <dbReference type="Proteomes" id="UP000317214"/>
    </source>
</evidence>
<proteinExistence type="predicted"/>
<keyword evidence="2" id="KW-1185">Reference proteome</keyword>
<evidence type="ECO:0000313" key="1">
    <source>
        <dbReference type="EMBL" id="QDH24608.1"/>
    </source>
</evidence>
<dbReference type="Proteomes" id="UP000317214">
    <property type="component" value="Chromosome"/>
</dbReference>
<protein>
    <submittedName>
        <fullName evidence="1">Capsular biosynthesis protein</fullName>
    </submittedName>
</protein>
<sequence>MIDVSPIALILSGASVGTELAAEFGLLPPSFLPLGVGRIFDFQFDSLRKELPDNIRLFITVPESFDIPPHDRQRLREKGVTPVPVPAELQLSEAIVYAINVIGAYACPIHILHGDTILGQIPTGTDIVAVRPGGDDYSWAAVHHENGNVVRLETLAATDDKPADTPIACGYFAFSNGAELVRAFSQARSNFVDGINLYLTQHPLRLVEVADWFDFGHIQTYFASRRLVTTARAFNSLQITANSVRKISADTFKMDAEAKWLNSAPPALRPFTARLLDHGRDGDRAFYTTEYQYAPNLSELYVFSEIGRTSWRKILASCVEFLELCAQSPGPSPRDSYTQQLVGNKTFDRIERFARETGFDVSKPLSYGGRAMPSLIGLAEQVAPLITYDPSMQTTFMHGDFCFSNILYNSRSSRISVIDPRGYVFDGKHEPYGDLRYDIAKFAHSIDGLYDLILAGRYEMEWDQNYAYDLTFERSSQRAWMQGYLSEMTIGGCAVAGNDIRAMTISLFLSMLPLHADRPDRQQAFIANALRLFTALDGAPA</sequence>
<dbReference type="RefSeq" id="WP_141492451.1">
    <property type="nucleotide sequence ID" value="NZ_CP032485.1"/>
</dbReference>
<dbReference type="SUPFAM" id="SSF56112">
    <property type="entry name" value="Protein kinase-like (PK-like)"/>
    <property type="match status" value="1"/>
</dbReference>
<dbReference type="AlphaFoldDB" id="A0A4Y6V6W1"/>